<name>A0AAD4KHC2_9EURO</name>
<dbReference type="PANTHER" id="PTHR35567">
    <property type="entry name" value="MALATE DEHYDROGENASE (AFU_ORTHOLOGUE AFUA_2G13800)"/>
    <property type="match status" value="1"/>
</dbReference>
<reference evidence="1" key="1">
    <citation type="submission" date="2021-12" db="EMBL/GenBank/DDBJ databases">
        <title>Convergent genome expansion in fungi linked to evolution of root-endophyte symbiosis.</title>
        <authorList>
            <consortium name="DOE Joint Genome Institute"/>
            <person name="Ke Y.-H."/>
            <person name="Bonito G."/>
            <person name="Liao H.-L."/>
            <person name="Looney B."/>
            <person name="Rojas-Flechas A."/>
            <person name="Nash J."/>
            <person name="Hameed K."/>
            <person name="Schadt C."/>
            <person name="Martin F."/>
            <person name="Crous P.W."/>
            <person name="Miettinen O."/>
            <person name="Magnuson J.K."/>
            <person name="Labbe J."/>
            <person name="Jacobson D."/>
            <person name="Doktycz M.J."/>
            <person name="Veneault-Fourrey C."/>
            <person name="Kuo A."/>
            <person name="Mondo S."/>
            <person name="Calhoun S."/>
            <person name="Riley R."/>
            <person name="Ohm R."/>
            <person name="LaButti K."/>
            <person name="Andreopoulos B."/>
            <person name="Pangilinan J."/>
            <person name="Nolan M."/>
            <person name="Tritt A."/>
            <person name="Clum A."/>
            <person name="Lipzen A."/>
            <person name="Daum C."/>
            <person name="Barry K."/>
            <person name="Grigoriev I.V."/>
            <person name="Vilgalys R."/>
        </authorList>
    </citation>
    <scope>NUCLEOTIDE SEQUENCE</scope>
    <source>
        <strain evidence="1">PMI_201</strain>
    </source>
</reference>
<gene>
    <name evidence="1" type="ORF">BGW36DRAFT_305589</name>
</gene>
<dbReference type="GeneID" id="70242371"/>
<sequence length="146" mass="15261">LLNATCIAANAPNLLALLPTVQLNVELSLNLTGPLAPGNLSLIAHHYFASATTAVFNFDIFPEQITGLVISSKKDQANSPAGSIKGPANISYGAVPWLFLEADIGTVGSFKSIYRLNTAGGEARATGDDLPAAFTVPYSAIYHFLA</sequence>
<feature type="non-terminal residue" evidence="1">
    <location>
        <position position="1"/>
    </location>
</feature>
<keyword evidence="2" id="KW-1185">Reference proteome</keyword>
<protein>
    <submittedName>
        <fullName evidence="1">Uncharacterized protein</fullName>
    </submittedName>
</protein>
<dbReference type="Pfam" id="PF11937">
    <property type="entry name" value="DUF3455"/>
    <property type="match status" value="1"/>
</dbReference>
<comment type="caution">
    <text evidence="1">The sequence shown here is derived from an EMBL/GenBank/DDBJ whole genome shotgun (WGS) entry which is preliminary data.</text>
</comment>
<accession>A0AAD4KHC2</accession>
<dbReference type="InterPro" id="IPR021851">
    <property type="entry name" value="DUF3455"/>
</dbReference>
<evidence type="ECO:0000313" key="2">
    <source>
        <dbReference type="Proteomes" id="UP001201262"/>
    </source>
</evidence>
<proteinExistence type="predicted"/>
<dbReference type="Proteomes" id="UP001201262">
    <property type="component" value="Unassembled WGS sequence"/>
</dbReference>
<organism evidence="1 2">
    <name type="scientific">Talaromyces proteolyticus</name>
    <dbReference type="NCBI Taxonomy" id="1131652"/>
    <lineage>
        <taxon>Eukaryota</taxon>
        <taxon>Fungi</taxon>
        <taxon>Dikarya</taxon>
        <taxon>Ascomycota</taxon>
        <taxon>Pezizomycotina</taxon>
        <taxon>Eurotiomycetes</taxon>
        <taxon>Eurotiomycetidae</taxon>
        <taxon>Eurotiales</taxon>
        <taxon>Trichocomaceae</taxon>
        <taxon>Talaromyces</taxon>
        <taxon>Talaromyces sect. Bacilispori</taxon>
    </lineage>
</organism>
<dbReference type="PANTHER" id="PTHR35567:SF1">
    <property type="entry name" value="CONSERVED FUNGAL PROTEIN (AFU_ORTHOLOGUE AFUA_1G14230)"/>
    <property type="match status" value="1"/>
</dbReference>
<dbReference type="AlphaFoldDB" id="A0AAD4KHC2"/>
<evidence type="ECO:0000313" key="1">
    <source>
        <dbReference type="EMBL" id="KAH8691204.1"/>
    </source>
</evidence>
<dbReference type="RefSeq" id="XP_046067296.1">
    <property type="nucleotide sequence ID" value="XM_046212084.1"/>
</dbReference>
<dbReference type="EMBL" id="JAJTJA010000012">
    <property type="protein sequence ID" value="KAH8691204.1"/>
    <property type="molecule type" value="Genomic_DNA"/>
</dbReference>